<dbReference type="EMBL" id="JADCNL010000011">
    <property type="protein sequence ID" value="KAG0461675.1"/>
    <property type="molecule type" value="Genomic_DNA"/>
</dbReference>
<comment type="caution">
    <text evidence="1">The sequence shown here is derived from an EMBL/GenBank/DDBJ whole genome shotgun (WGS) entry which is preliminary data.</text>
</comment>
<accession>A0A835PWK2</accession>
<evidence type="ECO:0000313" key="2">
    <source>
        <dbReference type="Proteomes" id="UP000636800"/>
    </source>
</evidence>
<dbReference type="Proteomes" id="UP000636800">
    <property type="component" value="Chromosome 11"/>
</dbReference>
<protein>
    <submittedName>
        <fullName evidence="1">Uncharacterized protein</fullName>
    </submittedName>
</protein>
<gene>
    <name evidence="1" type="ORF">HPP92_021972</name>
</gene>
<dbReference type="OrthoDB" id="10253982at2759"/>
<sequence length="104" mass="11472">MTTLASRDVVFMLGEGMHEVACLVLGWFSSRNTSMTKMALIELPSLLHGRWVGSRALLQHSLLHSSFVSSHWVDATAPAEPEVHKTLCKGLCLIDGTIHFKVLD</sequence>
<name>A0A835PWK2_VANPL</name>
<proteinExistence type="predicted"/>
<reference evidence="1 2" key="1">
    <citation type="journal article" date="2020" name="Nat. Food">
        <title>A phased Vanilla planifolia genome enables genetic improvement of flavour and production.</title>
        <authorList>
            <person name="Hasing T."/>
            <person name="Tang H."/>
            <person name="Brym M."/>
            <person name="Khazi F."/>
            <person name="Huang T."/>
            <person name="Chambers A.H."/>
        </authorList>
    </citation>
    <scope>NUCLEOTIDE SEQUENCE [LARGE SCALE GENOMIC DNA]</scope>
    <source>
        <tissue evidence="1">Leaf</tissue>
    </source>
</reference>
<organism evidence="1 2">
    <name type="scientific">Vanilla planifolia</name>
    <name type="common">Vanilla</name>
    <dbReference type="NCBI Taxonomy" id="51239"/>
    <lineage>
        <taxon>Eukaryota</taxon>
        <taxon>Viridiplantae</taxon>
        <taxon>Streptophyta</taxon>
        <taxon>Embryophyta</taxon>
        <taxon>Tracheophyta</taxon>
        <taxon>Spermatophyta</taxon>
        <taxon>Magnoliopsida</taxon>
        <taxon>Liliopsida</taxon>
        <taxon>Asparagales</taxon>
        <taxon>Orchidaceae</taxon>
        <taxon>Vanilloideae</taxon>
        <taxon>Vanilleae</taxon>
        <taxon>Vanilla</taxon>
    </lineage>
</organism>
<dbReference type="AlphaFoldDB" id="A0A835PWK2"/>
<evidence type="ECO:0000313" key="1">
    <source>
        <dbReference type="EMBL" id="KAG0461675.1"/>
    </source>
</evidence>
<keyword evidence="2" id="KW-1185">Reference proteome</keyword>